<evidence type="ECO:0000313" key="2">
    <source>
        <dbReference type="EMBL" id="KAK3530962.1"/>
    </source>
</evidence>
<protein>
    <recommendedName>
        <fullName evidence="4">Reverse transcriptase RNase H-like domain-containing protein</fullName>
    </recommendedName>
</protein>
<dbReference type="EMBL" id="JAUCMX010000011">
    <property type="protein sequence ID" value="KAK3530962.1"/>
    <property type="molecule type" value="Genomic_DNA"/>
</dbReference>
<dbReference type="InterPro" id="IPR032567">
    <property type="entry name" value="RTL1-rel"/>
</dbReference>
<proteinExistence type="predicted"/>
<dbReference type="PANTHER" id="PTHR15503:SF36">
    <property type="entry name" value="RETROTRANSPOSON GAG-LIKE PROTEIN 5"/>
    <property type="match status" value="1"/>
</dbReference>
<comment type="caution">
    <text evidence="2">The sequence shown here is derived from an EMBL/GenBank/DDBJ whole genome shotgun (WGS) entry which is preliminary data.</text>
</comment>
<evidence type="ECO:0008006" key="4">
    <source>
        <dbReference type="Google" id="ProtNLM"/>
    </source>
</evidence>
<sequence length="119" mass="13374">MKAMEEYIDEALATGYIRSSTSPAAAGFFFMGKKDGGLCPCIDYRGLNAITVRHPFLVLTDHRNLDCLRGAKRLNPCQARWALFFTRFQFSVTYRSGSKNSKADALSRRYDTVNPPSQP</sequence>
<dbReference type="Proteomes" id="UP001274896">
    <property type="component" value="Unassembled WGS sequence"/>
</dbReference>
<organism evidence="2 3">
    <name type="scientific">Hemibagrus guttatus</name>
    <dbReference type="NCBI Taxonomy" id="175788"/>
    <lineage>
        <taxon>Eukaryota</taxon>
        <taxon>Metazoa</taxon>
        <taxon>Chordata</taxon>
        <taxon>Craniata</taxon>
        <taxon>Vertebrata</taxon>
        <taxon>Euteleostomi</taxon>
        <taxon>Actinopterygii</taxon>
        <taxon>Neopterygii</taxon>
        <taxon>Teleostei</taxon>
        <taxon>Ostariophysi</taxon>
        <taxon>Siluriformes</taxon>
        <taxon>Bagridae</taxon>
        <taxon>Hemibagrus</taxon>
    </lineage>
</organism>
<feature type="region of interest" description="Disordered" evidence="1">
    <location>
        <begin position="95"/>
        <end position="119"/>
    </location>
</feature>
<accession>A0AAE0QT17</accession>
<evidence type="ECO:0000256" key="1">
    <source>
        <dbReference type="SAM" id="MobiDB-lite"/>
    </source>
</evidence>
<feature type="compositionally biased region" description="Basic and acidic residues" evidence="1">
    <location>
        <begin position="101"/>
        <end position="111"/>
    </location>
</feature>
<reference evidence="2" key="1">
    <citation type="submission" date="2023-06" db="EMBL/GenBank/DDBJ databases">
        <title>Male Hemibagrus guttatus genome.</title>
        <authorList>
            <person name="Bian C."/>
        </authorList>
    </citation>
    <scope>NUCLEOTIDE SEQUENCE</scope>
    <source>
        <strain evidence="2">Male_cb2023</strain>
        <tissue evidence="2">Muscle</tissue>
    </source>
</reference>
<dbReference type="Gene3D" id="3.10.10.10">
    <property type="entry name" value="HIV Type 1 Reverse Transcriptase, subunit A, domain 1"/>
    <property type="match status" value="1"/>
</dbReference>
<dbReference type="InterPro" id="IPR043502">
    <property type="entry name" value="DNA/RNA_pol_sf"/>
</dbReference>
<evidence type="ECO:0000313" key="3">
    <source>
        <dbReference type="Proteomes" id="UP001274896"/>
    </source>
</evidence>
<dbReference type="SUPFAM" id="SSF56672">
    <property type="entry name" value="DNA/RNA polymerases"/>
    <property type="match status" value="1"/>
</dbReference>
<name>A0AAE0QT17_9TELE</name>
<dbReference type="PANTHER" id="PTHR15503">
    <property type="entry name" value="LDOC1 RELATED"/>
    <property type="match status" value="1"/>
</dbReference>
<dbReference type="AlphaFoldDB" id="A0AAE0QT17"/>
<keyword evidence="3" id="KW-1185">Reference proteome</keyword>
<gene>
    <name evidence="2" type="ORF">QTP70_007263</name>
</gene>